<accession>A0ABP1IL11</accession>
<proteinExistence type="predicted"/>
<name>A0ABP1IL11_9EUKA</name>
<feature type="compositionally biased region" description="Low complexity" evidence="1">
    <location>
        <begin position="171"/>
        <end position="180"/>
    </location>
</feature>
<feature type="compositionally biased region" description="Basic and acidic residues" evidence="1">
    <location>
        <begin position="270"/>
        <end position="300"/>
    </location>
</feature>
<feature type="compositionally biased region" description="Basic and acidic residues" evidence="1">
    <location>
        <begin position="200"/>
        <end position="214"/>
    </location>
</feature>
<organism evidence="2 3">
    <name type="scientific">Hexamita inflata</name>
    <dbReference type="NCBI Taxonomy" id="28002"/>
    <lineage>
        <taxon>Eukaryota</taxon>
        <taxon>Metamonada</taxon>
        <taxon>Diplomonadida</taxon>
        <taxon>Hexamitidae</taxon>
        <taxon>Hexamitinae</taxon>
        <taxon>Hexamita</taxon>
    </lineage>
</organism>
<feature type="compositionally biased region" description="Polar residues" evidence="1">
    <location>
        <begin position="232"/>
        <end position="241"/>
    </location>
</feature>
<evidence type="ECO:0000256" key="1">
    <source>
        <dbReference type="SAM" id="MobiDB-lite"/>
    </source>
</evidence>
<feature type="compositionally biased region" description="Basic residues" evidence="1">
    <location>
        <begin position="187"/>
        <end position="199"/>
    </location>
</feature>
<protein>
    <recommendedName>
        <fullName evidence="4">Mif2/CENP-C cupin domain-containing protein</fullName>
    </recommendedName>
</protein>
<comment type="caution">
    <text evidence="2">The sequence shown here is derived from an EMBL/GenBank/DDBJ whole genome shotgun (WGS) entry which is preliminary data.</text>
</comment>
<sequence>MFDLKAQFKERAQQARAPINVDRTNINEYLKDGDIDDSNDSFTDINIEETKQVPEQLQLINQRPRKLQNLAQDKDFGFDLPFDESENSVQFKSTAEVPSAATMRNSHPKPAGFILPRRASAETMVIDSEPTIVIKDNKRNFVMKMQRSGVEEDETKVIKLDETKQSKEVAETSSETQSESESSDHKRQQRKEKQSKKQKQQKEKEREKKRRIEPSSDSEPSYEFEPQPPKQQPNQFRQQFDANDVREVQVQKNQKGHQVLQIQKAVKTVTKKETKTETKGKAEAKENKVEEPKVQTKEPEPQEQELADTVVYQEIVIPQDPKQKKNTSIQSQETKVSALAPKTKYKPASPEPEPYYEPEPMDVVSKIINQSQKQLVSSPPVVRKKSISKTLSESIPQVAQISQPVKKNIDVGLTMNDLDMYSYSPPKADSQQFVPSQSLPSQKVVAKPVHSSDIKVKPQRKRLQKTQPVEEVASLKFSVASTQDFESEPSEDIQNEYENLTDTLPTAIPDPKMLKTQMVEQSMIEKIDPRLQQLISCIVNTEHLLNRKIATIQSKKRELIKFDIIPNSKQIPKRFNLRQLLGERFEYQNGEITSVYLSLEVPEPQKTVEQKPFQERHVMHLKKVQPDQPIKFKKDDQVQSIQPVVRFENLQFQALSNDVWTAGQLKLGLNMQTIVSVGINANTSRMTCQNNTSVTVTSGELQVKIFAEENQIYTIRQYDCVMLPKGCKFELKGSKKPSVVILIRQNEEESKHKSKK</sequence>
<reference evidence="2 3" key="1">
    <citation type="submission" date="2024-07" db="EMBL/GenBank/DDBJ databases">
        <authorList>
            <person name="Akdeniz Z."/>
        </authorList>
    </citation>
    <scope>NUCLEOTIDE SEQUENCE [LARGE SCALE GENOMIC DNA]</scope>
</reference>
<feature type="compositionally biased region" description="Basic and acidic residues" evidence="1">
    <location>
        <begin position="155"/>
        <end position="170"/>
    </location>
</feature>
<dbReference type="EMBL" id="CAXDID020000080">
    <property type="protein sequence ID" value="CAL6018333.1"/>
    <property type="molecule type" value="Genomic_DNA"/>
</dbReference>
<dbReference type="Proteomes" id="UP001642409">
    <property type="component" value="Unassembled WGS sequence"/>
</dbReference>
<evidence type="ECO:0000313" key="2">
    <source>
        <dbReference type="EMBL" id="CAL6018333.1"/>
    </source>
</evidence>
<feature type="region of interest" description="Disordered" evidence="1">
    <location>
        <begin position="146"/>
        <end position="358"/>
    </location>
</feature>
<gene>
    <name evidence="2" type="ORF">HINF_LOCUS26418</name>
</gene>
<evidence type="ECO:0008006" key="4">
    <source>
        <dbReference type="Google" id="ProtNLM"/>
    </source>
</evidence>
<evidence type="ECO:0000313" key="3">
    <source>
        <dbReference type="Proteomes" id="UP001642409"/>
    </source>
</evidence>
<feature type="compositionally biased region" description="Polar residues" evidence="1">
    <location>
        <begin position="326"/>
        <end position="335"/>
    </location>
</feature>
<keyword evidence="3" id="KW-1185">Reference proteome</keyword>